<dbReference type="Proteomes" id="UP000054324">
    <property type="component" value="Unassembled WGS sequence"/>
</dbReference>
<evidence type="ECO:0008006" key="3">
    <source>
        <dbReference type="Google" id="ProtNLM"/>
    </source>
</evidence>
<keyword evidence="2" id="KW-1185">Reference proteome</keyword>
<evidence type="ECO:0000313" key="2">
    <source>
        <dbReference type="Proteomes" id="UP000054324"/>
    </source>
</evidence>
<organism evidence="1 2">
    <name type="scientific">Opisthorchis viverrini</name>
    <name type="common">Southeast Asian liver fluke</name>
    <dbReference type="NCBI Taxonomy" id="6198"/>
    <lineage>
        <taxon>Eukaryota</taxon>
        <taxon>Metazoa</taxon>
        <taxon>Spiralia</taxon>
        <taxon>Lophotrochozoa</taxon>
        <taxon>Platyhelminthes</taxon>
        <taxon>Trematoda</taxon>
        <taxon>Digenea</taxon>
        <taxon>Opisthorchiida</taxon>
        <taxon>Opisthorchiata</taxon>
        <taxon>Opisthorchiidae</taxon>
        <taxon>Opisthorchis</taxon>
    </lineage>
</organism>
<reference evidence="1 2" key="1">
    <citation type="submission" date="2013-11" db="EMBL/GenBank/DDBJ databases">
        <title>Opisthorchis viverrini - life in the bile duct.</title>
        <authorList>
            <person name="Young N.D."/>
            <person name="Nagarajan N."/>
            <person name="Lin S.J."/>
            <person name="Korhonen P.K."/>
            <person name="Jex A.R."/>
            <person name="Hall R.S."/>
            <person name="Safavi-Hemami H."/>
            <person name="Kaewkong W."/>
            <person name="Bertrand D."/>
            <person name="Gao S."/>
            <person name="Seet Q."/>
            <person name="Wongkham S."/>
            <person name="Teh B.T."/>
            <person name="Wongkham C."/>
            <person name="Intapan P.M."/>
            <person name="Maleewong W."/>
            <person name="Yang X."/>
            <person name="Hu M."/>
            <person name="Wang Z."/>
            <person name="Hofmann A."/>
            <person name="Sternberg P.W."/>
            <person name="Tan P."/>
            <person name="Wang J."/>
            <person name="Gasser R.B."/>
        </authorList>
    </citation>
    <scope>NUCLEOTIDE SEQUENCE [LARGE SCALE GENOMIC DNA]</scope>
</reference>
<dbReference type="CTD" id="20319754"/>
<protein>
    <recommendedName>
        <fullName evidence="3">Reverse transcriptase domain-containing protein</fullName>
    </recommendedName>
</protein>
<accession>A0A074ZVJ4</accession>
<dbReference type="RefSeq" id="XP_009168877.1">
    <property type="nucleotide sequence ID" value="XM_009170613.1"/>
</dbReference>
<dbReference type="OrthoDB" id="407509at2759"/>
<dbReference type="EMBL" id="KL596724">
    <property type="protein sequence ID" value="KER27400.1"/>
    <property type="molecule type" value="Genomic_DNA"/>
</dbReference>
<dbReference type="KEGG" id="ovi:T265_05572"/>
<dbReference type="GeneID" id="20319754"/>
<dbReference type="AlphaFoldDB" id="A0A074ZVJ4"/>
<name>A0A074ZVJ4_OPIVI</name>
<sequence length="145" mass="15908">MYGGLQSSYSLISSLTTFAQQGVPQTFVNIIRSLYSHASGCVISSDDIALIFEDQGGAQALLNKLTTVTPPFGTLLSRLKYKAMLQNARSLDVPGISMQITGGFGGLHIPRARISEARFICANLRHLLRQKAYHWVLRPACTRPQ</sequence>
<gene>
    <name evidence="1" type="ORF">T265_05572</name>
</gene>
<evidence type="ECO:0000313" key="1">
    <source>
        <dbReference type="EMBL" id="KER27400.1"/>
    </source>
</evidence>
<proteinExistence type="predicted"/>